<dbReference type="HAMAP" id="MF_00709">
    <property type="entry name" value="Fumarate_red_D"/>
    <property type="match status" value="1"/>
</dbReference>
<dbReference type="GO" id="GO:0000104">
    <property type="term" value="F:succinate dehydrogenase activity"/>
    <property type="evidence" value="ECO:0007669"/>
    <property type="project" value="UniProtKB-UniRule"/>
</dbReference>
<dbReference type="PIRSF" id="PIRSF000179">
    <property type="entry name" value="FrdD"/>
    <property type="match status" value="1"/>
</dbReference>
<dbReference type="GO" id="GO:0006106">
    <property type="term" value="P:fumarate metabolic process"/>
    <property type="evidence" value="ECO:0007669"/>
    <property type="project" value="InterPro"/>
</dbReference>
<dbReference type="Proteomes" id="UP000030380">
    <property type="component" value="Unassembled WGS sequence"/>
</dbReference>
<dbReference type="CDD" id="cd00547">
    <property type="entry name" value="QFR_TypeD_subunitD"/>
    <property type="match status" value="1"/>
</dbReference>
<evidence type="ECO:0000256" key="4">
    <source>
        <dbReference type="ARBA" id="ARBA00023136"/>
    </source>
</evidence>
<comment type="subcellular location">
    <subcellularLocation>
        <location evidence="5">Cell membrane</location>
        <topology evidence="5">Multi-pass membrane protein</topology>
    </subcellularLocation>
</comment>
<evidence type="ECO:0000256" key="5">
    <source>
        <dbReference type="HAMAP-Rule" id="MF_00709"/>
    </source>
</evidence>
<dbReference type="InterPro" id="IPR003418">
    <property type="entry name" value="Fumarate_red_D"/>
</dbReference>
<accession>A0A0A3AQ29</accession>
<keyword evidence="1 5" id="KW-1003">Cell membrane</keyword>
<dbReference type="InterPro" id="IPR034804">
    <property type="entry name" value="SQR/QFR_C/D"/>
</dbReference>
<comment type="subunit">
    <text evidence="5">Part of an enzyme complex containing four subunits: a flavoprotein (FrdA), an iron-sulfur protein (FrdB), and two hydrophobic anchor proteins (FrdC and FrdD).</text>
</comment>
<dbReference type="AlphaFoldDB" id="A0A0A3AQ29"/>
<comment type="similarity">
    <text evidence="5">Belongs to the FrdD family.</text>
</comment>
<dbReference type="Gene3D" id="1.20.1300.10">
    <property type="entry name" value="Fumarate reductase/succinate dehydrogenase, transmembrane subunit"/>
    <property type="match status" value="1"/>
</dbReference>
<feature type="transmembrane region" description="Helical" evidence="5">
    <location>
        <begin position="93"/>
        <end position="111"/>
    </location>
</feature>
<evidence type="ECO:0000256" key="2">
    <source>
        <dbReference type="ARBA" id="ARBA00022692"/>
    </source>
</evidence>
<comment type="function">
    <text evidence="5">Anchors the catalytic components of the fumarate reductase complex to the cell membrane, binds quinones.</text>
</comment>
<dbReference type="EMBL" id="JSUM01000014">
    <property type="protein sequence ID" value="KGQ69877.1"/>
    <property type="molecule type" value="Genomic_DNA"/>
</dbReference>
<reference evidence="6 7" key="1">
    <citation type="submission" date="2014-11" db="EMBL/GenBank/DDBJ databases">
        <title>Draft genome sequence of Chelonobacter oris 1662T, associated with respiratory disease in Hermann's Tortoises.</title>
        <authorList>
            <person name="Kudirkiene E."/>
            <person name="Hansen M.J."/>
            <person name="Bojesen A.M."/>
        </authorList>
    </citation>
    <scope>NUCLEOTIDE SEQUENCE [LARGE SCALE GENOMIC DNA]</scope>
    <source>
        <strain evidence="6 7">1662</strain>
    </source>
</reference>
<proteinExistence type="inferred from homology"/>
<feature type="transmembrane region" description="Helical" evidence="5">
    <location>
        <begin position="12"/>
        <end position="39"/>
    </location>
</feature>
<dbReference type="GO" id="GO:0045283">
    <property type="term" value="C:fumarate reductase complex"/>
    <property type="evidence" value="ECO:0007669"/>
    <property type="project" value="UniProtKB-UniRule"/>
</dbReference>
<dbReference type="OrthoDB" id="9804636at2"/>
<sequence length="113" mass="12402">MKQAPKRSNEPVVWLLFGAGGTVSAIVFPILALILLFLYPLGLVDANNMIAFAQSIIGKLILLVVAIFPMWAGMHRLHHGMHDFKLHIPASGVIFYGLATLYSVLVFFAVINI</sequence>
<dbReference type="NCBIfam" id="NF003977">
    <property type="entry name" value="PRK05470.1-1"/>
    <property type="match status" value="1"/>
</dbReference>
<comment type="caution">
    <text evidence="6">The sequence shown here is derived from an EMBL/GenBank/DDBJ whole genome shotgun (WGS) entry which is preliminary data.</text>
</comment>
<name>A0A0A3AQ29_9PAST</name>
<dbReference type="SUPFAM" id="SSF81343">
    <property type="entry name" value="Fumarate reductase respiratory complex transmembrane subunits"/>
    <property type="match status" value="1"/>
</dbReference>
<gene>
    <name evidence="5" type="primary">frdD</name>
    <name evidence="6" type="ORF">OA57_09600</name>
</gene>
<dbReference type="RefSeq" id="WP_034616920.1">
    <property type="nucleotide sequence ID" value="NZ_JSUM01000014.1"/>
</dbReference>
<keyword evidence="4 5" id="KW-0472">Membrane</keyword>
<keyword evidence="7" id="KW-1185">Reference proteome</keyword>
<keyword evidence="2 5" id="KW-0812">Transmembrane</keyword>
<protein>
    <recommendedName>
        <fullName evidence="5">Fumarate reductase subunit D</fullName>
    </recommendedName>
    <alternativeName>
        <fullName evidence="5">Quinol-fumarate reductase subunit D</fullName>
        <shortName evidence="5">QFR subunit D</shortName>
    </alternativeName>
</protein>
<feature type="transmembrane region" description="Helical" evidence="5">
    <location>
        <begin position="51"/>
        <end position="72"/>
    </location>
</feature>
<dbReference type="STRING" id="505317.OA57_09600"/>
<evidence type="ECO:0000256" key="1">
    <source>
        <dbReference type="ARBA" id="ARBA00022475"/>
    </source>
</evidence>
<keyword evidence="3 5" id="KW-1133">Transmembrane helix</keyword>
<evidence type="ECO:0000256" key="3">
    <source>
        <dbReference type="ARBA" id="ARBA00022989"/>
    </source>
</evidence>
<dbReference type="GO" id="GO:0005886">
    <property type="term" value="C:plasma membrane"/>
    <property type="evidence" value="ECO:0007669"/>
    <property type="project" value="UniProtKB-SubCell"/>
</dbReference>
<dbReference type="Pfam" id="PF02313">
    <property type="entry name" value="Fumarate_red_D"/>
    <property type="match status" value="1"/>
</dbReference>
<organism evidence="6 7">
    <name type="scientific">Chelonobacter oris</name>
    <dbReference type="NCBI Taxonomy" id="505317"/>
    <lineage>
        <taxon>Bacteria</taxon>
        <taxon>Pseudomonadati</taxon>
        <taxon>Pseudomonadota</taxon>
        <taxon>Gammaproteobacteria</taxon>
        <taxon>Pasteurellales</taxon>
        <taxon>Pasteurellaceae</taxon>
        <taxon>Chelonobacter</taxon>
    </lineage>
</organism>
<evidence type="ECO:0000313" key="7">
    <source>
        <dbReference type="Proteomes" id="UP000030380"/>
    </source>
</evidence>
<evidence type="ECO:0000313" key="6">
    <source>
        <dbReference type="EMBL" id="KGQ69877.1"/>
    </source>
</evidence>